<dbReference type="EMBL" id="AMQN01000819">
    <property type="status" value="NOT_ANNOTATED_CDS"/>
    <property type="molecule type" value="Genomic_DNA"/>
</dbReference>
<dbReference type="EMBL" id="AMQN01000818">
    <property type="status" value="NOT_ANNOTATED_CDS"/>
    <property type="molecule type" value="Genomic_DNA"/>
</dbReference>
<reference evidence="1 3" key="2">
    <citation type="journal article" date="2013" name="Nature">
        <title>Insights into bilaterian evolution from three spiralian genomes.</title>
        <authorList>
            <person name="Simakov O."/>
            <person name="Marletaz F."/>
            <person name="Cho S.J."/>
            <person name="Edsinger-Gonzales E."/>
            <person name="Havlak P."/>
            <person name="Hellsten U."/>
            <person name="Kuo D.H."/>
            <person name="Larsson T."/>
            <person name="Lv J."/>
            <person name="Arendt D."/>
            <person name="Savage R."/>
            <person name="Osoegawa K."/>
            <person name="de Jong P."/>
            <person name="Grimwood J."/>
            <person name="Chapman J.A."/>
            <person name="Shapiro H."/>
            <person name="Aerts A."/>
            <person name="Otillar R.P."/>
            <person name="Terry A.Y."/>
            <person name="Boore J.L."/>
            <person name="Grigoriev I.V."/>
            <person name="Lindberg D.R."/>
            <person name="Seaver E.C."/>
            <person name="Weisblat D.A."/>
            <person name="Putnam N.H."/>
            <person name="Rokhsar D.S."/>
        </authorList>
    </citation>
    <scope>NUCLEOTIDE SEQUENCE</scope>
    <source>
        <strain evidence="1 3">I ESC-2004</strain>
    </source>
</reference>
<evidence type="ECO:0000313" key="3">
    <source>
        <dbReference type="Proteomes" id="UP000014760"/>
    </source>
</evidence>
<reference evidence="3" key="1">
    <citation type="submission" date="2012-12" db="EMBL/GenBank/DDBJ databases">
        <authorList>
            <person name="Hellsten U."/>
            <person name="Grimwood J."/>
            <person name="Chapman J.A."/>
            <person name="Shapiro H."/>
            <person name="Aerts A."/>
            <person name="Otillar R.P."/>
            <person name="Terry A.Y."/>
            <person name="Boore J.L."/>
            <person name="Simakov O."/>
            <person name="Marletaz F."/>
            <person name="Cho S.-J."/>
            <person name="Edsinger-Gonzales E."/>
            <person name="Havlak P."/>
            <person name="Kuo D.-H."/>
            <person name="Larsson T."/>
            <person name="Lv J."/>
            <person name="Arendt D."/>
            <person name="Savage R."/>
            <person name="Osoegawa K."/>
            <person name="de Jong P."/>
            <person name="Lindberg D.R."/>
            <person name="Seaver E.C."/>
            <person name="Weisblat D.A."/>
            <person name="Putnam N.H."/>
            <person name="Grigoriev I.V."/>
            <person name="Rokhsar D.S."/>
        </authorList>
    </citation>
    <scope>NUCLEOTIDE SEQUENCE</scope>
    <source>
        <strain evidence="3">I ESC-2004</strain>
    </source>
</reference>
<sequence>MQEPAERSGAATYVVKNAFSRASNKSHFTRIGDSQRNRSFPKGVLAVHSIWKSSIPLKFMDSFFEKALIRRVRERIWKVPCSPSFCNVPDKLFSKFFSINLMMTIHQQRRGSTAAEPGQLLRDRVCIYTSGFTNFHPLQYLPNFTV</sequence>
<dbReference type="EMBL" id="KB296161">
    <property type="protein sequence ID" value="ELU12176.1"/>
    <property type="molecule type" value="Genomic_DNA"/>
</dbReference>
<evidence type="ECO:0000313" key="1">
    <source>
        <dbReference type="EMBL" id="ELU12176.1"/>
    </source>
</evidence>
<name>R7V740_CAPTE</name>
<keyword evidence="3" id="KW-1185">Reference proteome</keyword>
<dbReference type="HOGENOM" id="CLU_1779200_0_0_1"/>
<accession>R7V740</accession>
<organism evidence="1">
    <name type="scientific">Capitella teleta</name>
    <name type="common">Polychaete worm</name>
    <dbReference type="NCBI Taxonomy" id="283909"/>
    <lineage>
        <taxon>Eukaryota</taxon>
        <taxon>Metazoa</taxon>
        <taxon>Spiralia</taxon>
        <taxon>Lophotrochozoa</taxon>
        <taxon>Annelida</taxon>
        <taxon>Polychaeta</taxon>
        <taxon>Sedentaria</taxon>
        <taxon>Scolecida</taxon>
        <taxon>Capitellidae</taxon>
        <taxon>Capitella</taxon>
    </lineage>
</organism>
<dbReference type="AlphaFoldDB" id="R7V740"/>
<proteinExistence type="predicted"/>
<gene>
    <name evidence="1" type="ORF">CAPTEDRAFT_204723</name>
</gene>
<dbReference type="EnsemblMetazoa" id="CapteT204723">
    <property type="protein sequence ID" value="CapteP204723"/>
    <property type="gene ID" value="CapteG204723"/>
</dbReference>
<dbReference type="EMBL" id="AMQN01000821">
    <property type="status" value="NOT_ANNOTATED_CDS"/>
    <property type="molecule type" value="Genomic_DNA"/>
</dbReference>
<reference evidence="2" key="3">
    <citation type="submission" date="2015-06" db="UniProtKB">
        <authorList>
            <consortium name="EnsemblMetazoa"/>
        </authorList>
    </citation>
    <scope>IDENTIFICATION</scope>
</reference>
<dbReference type="Proteomes" id="UP000014760">
    <property type="component" value="Unassembled WGS sequence"/>
</dbReference>
<protein>
    <submittedName>
        <fullName evidence="1 2">Uncharacterized protein</fullName>
    </submittedName>
</protein>
<evidence type="ECO:0000313" key="2">
    <source>
        <dbReference type="EnsemblMetazoa" id="CapteP204723"/>
    </source>
</evidence>
<dbReference type="EMBL" id="AMQN01000820">
    <property type="status" value="NOT_ANNOTATED_CDS"/>
    <property type="molecule type" value="Genomic_DNA"/>
</dbReference>